<gene>
    <name evidence="1" type="ORF">RS030_213414</name>
</gene>
<organism evidence="1 2">
    <name type="scientific">Cryptosporidium xiaoi</name>
    <dbReference type="NCBI Taxonomy" id="659607"/>
    <lineage>
        <taxon>Eukaryota</taxon>
        <taxon>Sar</taxon>
        <taxon>Alveolata</taxon>
        <taxon>Apicomplexa</taxon>
        <taxon>Conoidasida</taxon>
        <taxon>Coccidia</taxon>
        <taxon>Eucoccidiorida</taxon>
        <taxon>Eimeriorina</taxon>
        <taxon>Cryptosporidiidae</taxon>
        <taxon>Cryptosporidium</taxon>
    </lineage>
</organism>
<dbReference type="GO" id="GO:0005730">
    <property type="term" value="C:nucleolus"/>
    <property type="evidence" value="ECO:0007669"/>
    <property type="project" value="InterPro"/>
</dbReference>
<dbReference type="AlphaFoldDB" id="A0AAV9XX52"/>
<evidence type="ECO:0000313" key="2">
    <source>
        <dbReference type="Proteomes" id="UP001311799"/>
    </source>
</evidence>
<name>A0AAV9XX52_9CRYT</name>
<evidence type="ECO:0000313" key="1">
    <source>
        <dbReference type="EMBL" id="KAK6589188.1"/>
    </source>
</evidence>
<sequence>MNYLYCGDNLGAIKEYNINEIFKKESNLSNSIIEASRCDAKGVTFISFKSNYTSFKQVGIEKLNEYEIYVGYSDGLIEIYNGPLVSNSRIPKTRIRVSGEVIFIQDISQNYTDEVELGNTVVLIITNLMKLYILRIPQLLSLQNHLVSVVNIHCLTDEDLEFSSKYIINSLELPGTNISCVAYNGVNNSIAYGGYESDIKLFSLKRNSIYWCCKNIRANMLKHRVSIDVTKLIFLRENSEVLLSGTGFGEIRIYSPNSQKRPLINFDLWSDKLPVTSMTVIKKWSQQKSNINSYSCIVAVGNNKGSTLIIKIVYGSEKKQEIHTMQEKKKSALSSRKVVPYIEKFFIKDVIGLIKDSESDFKNYKIKVSIIGSFKGIIGGIRAMSCFKMEGTKCEYGNANIIAISGPGRYIHLFDVERRKLIKKIFASQKVSTMIVV</sequence>
<dbReference type="GO" id="GO:0030687">
    <property type="term" value="C:preribosome, large subunit precursor"/>
    <property type="evidence" value="ECO:0007669"/>
    <property type="project" value="TreeGrafter"/>
</dbReference>
<protein>
    <submittedName>
        <fullName evidence="1">Uncharacterized protein</fullName>
    </submittedName>
</protein>
<accession>A0AAV9XX52</accession>
<reference evidence="1 2" key="1">
    <citation type="submission" date="2023-10" db="EMBL/GenBank/DDBJ databases">
        <title>Comparative genomics analysis reveals potential genetic determinants of host preference in Cryptosporidium xiaoi.</title>
        <authorList>
            <person name="Xiao L."/>
            <person name="Li J."/>
        </authorList>
    </citation>
    <scope>NUCLEOTIDE SEQUENCE [LARGE SCALE GENOMIC DNA]</scope>
    <source>
        <strain evidence="1 2">52996</strain>
    </source>
</reference>
<dbReference type="EMBL" id="JAWDEY010000013">
    <property type="protein sequence ID" value="KAK6589188.1"/>
    <property type="molecule type" value="Genomic_DNA"/>
</dbReference>
<dbReference type="SUPFAM" id="SSF50978">
    <property type="entry name" value="WD40 repeat-like"/>
    <property type="match status" value="1"/>
</dbReference>
<proteinExistence type="predicted"/>
<comment type="caution">
    <text evidence="1">The sequence shown here is derived from an EMBL/GenBank/DDBJ whole genome shotgun (WGS) entry which is preliminary data.</text>
</comment>
<dbReference type="GO" id="GO:0042273">
    <property type="term" value="P:ribosomal large subunit biogenesis"/>
    <property type="evidence" value="ECO:0007669"/>
    <property type="project" value="InterPro"/>
</dbReference>
<dbReference type="PANTHER" id="PTHR16038">
    <property type="entry name" value="NOP SEVEN ASSOCIATED PROTEIN 1"/>
    <property type="match status" value="1"/>
</dbReference>
<keyword evidence="2" id="KW-1185">Reference proteome</keyword>
<dbReference type="InterPro" id="IPR015943">
    <property type="entry name" value="WD40/YVTN_repeat-like_dom_sf"/>
</dbReference>
<dbReference type="Proteomes" id="UP001311799">
    <property type="component" value="Unassembled WGS sequence"/>
</dbReference>
<dbReference type="Gene3D" id="2.130.10.10">
    <property type="entry name" value="YVTN repeat-like/Quinoprotein amine dehydrogenase"/>
    <property type="match status" value="1"/>
</dbReference>
<dbReference type="InterPro" id="IPR036322">
    <property type="entry name" value="WD40_repeat_dom_sf"/>
</dbReference>
<dbReference type="PANTHER" id="PTHR16038:SF4">
    <property type="entry name" value="WD REPEAT-CONTAINING PROTEIN 74"/>
    <property type="match status" value="1"/>
</dbReference>
<dbReference type="InterPro" id="IPR037379">
    <property type="entry name" value="WDR74/Nsa1"/>
</dbReference>